<keyword evidence="2" id="KW-0812">Transmembrane</keyword>
<keyword evidence="2" id="KW-0472">Membrane</keyword>
<dbReference type="EMBL" id="JACHDO010000001">
    <property type="protein sequence ID" value="MBB5492866.1"/>
    <property type="molecule type" value="Genomic_DNA"/>
</dbReference>
<evidence type="ECO:0000256" key="1">
    <source>
        <dbReference type="SAM" id="MobiDB-lite"/>
    </source>
</evidence>
<evidence type="ECO:0000313" key="3">
    <source>
        <dbReference type="EMBL" id="MBB5492866.1"/>
    </source>
</evidence>
<name>A0A840WMA8_9ACTN</name>
<feature type="region of interest" description="Disordered" evidence="1">
    <location>
        <begin position="1"/>
        <end position="22"/>
    </location>
</feature>
<gene>
    <name evidence="3" type="ORF">HNR07_004003</name>
</gene>
<dbReference type="Proteomes" id="UP000579647">
    <property type="component" value="Unassembled WGS sequence"/>
</dbReference>
<organism evidence="3 4">
    <name type="scientific">Nocardiopsis metallicus</name>
    <dbReference type="NCBI Taxonomy" id="179819"/>
    <lineage>
        <taxon>Bacteria</taxon>
        <taxon>Bacillati</taxon>
        <taxon>Actinomycetota</taxon>
        <taxon>Actinomycetes</taxon>
        <taxon>Streptosporangiales</taxon>
        <taxon>Nocardiopsidaceae</taxon>
        <taxon>Nocardiopsis</taxon>
    </lineage>
</organism>
<evidence type="ECO:0000256" key="2">
    <source>
        <dbReference type="SAM" id="Phobius"/>
    </source>
</evidence>
<keyword evidence="2" id="KW-1133">Transmembrane helix</keyword>
<evidence type="ECO:0000313" key="4">
    <source>
        <dbReference type="Proteomes" id="UP000579647"/>
    </source>
</evidence>
<accession>A0A840WMA8</accession>
<proteinExistence type="predicted"/>
<feature type="transmembrane region" description="Helical" evidence="2">
    <location>
        <begin position="33"/>
        <end position="53"/>
    </location>
</feature>
<dbReference type="RefSeq" id="WP_184366222.1">
    <property type="nucleotide sequence ID" value="NZ_JACHDO010000001.1"/>
</dbReference>
<protein>
    <recommendedName>
        <fullName evidence="5">Succinate dehydrogenase</fullName>
    </recommendedName>
</protein>
<sequence>MTSTTSAHDERPGGGPGGGRARLRQRTLRTDRWWLGPTLTTLGLATFLVYGAVRVFQQDHYWVQEHHYLTPFYSPCLAAQCVPDASLLGRVPWEFPPFLPYALISLPILLLFRVTCYYYRKAYYRSVWQAPTACAVREPHSSYTGETRPLMLPQNGHRYFFYAAGAIVLINTWDMLVPFFHGTEGGFGIGVGNLIMLTNVLLLWAYTFGCHSCRHIMGGRLRSFSRSPVRYWFWTRISTLNDRHMLFGWLSIASLMATDAYIALVASGTITDLRILN</sequence>
<dbReference type="AlphaFoldDB" id="A0A840WMA8"/>
<comment type="caution">
    <text evidence="3">The sequence shown here is derived from an EMBL/GenBank/DDBJ whole genome shotgun (WGS) entry which is preliminary data.</text>
</comment>
<evidence type="ECO:0008006" key="5">
    <source>
        <dbReference type="Google" id="ProtNLM"/>
    </source>
</evidence>
<feature type="transmembrane region" description="Helical" evidence="2">
    <location>
        <begin position="186"/>
        <end position="207"/>
    </location>
</feature>
<reference evidence="3 4" key="1">
    <citation type="submission" date="2020-08" db="EMBL/GenBank/DDBJ databases">
        <title>Sequencing the genomes of 1000 actinobacteria strains.</title>
        <authorList>
            <person name="Klenk H.-P."/>
        </authorList>
    </citation>
    <scope>NUCLEOTIDE SEQUENCE [LARGE SCALE GENOMIC DNA]</scope>
    <source>
        <strain evidence="3 4">DSM 44598</strain>
    </source>
</reference>
<feature type="transmembrane region" description="Helical" evidence="2">
    <location>
        <begin position="159"/>
        <end position="180"/>
    </location>
</feature>
<keyword evidence="4" id="KW-1185">Reference proteome</keyword>
<feature type="transmembrane region" description="Helical" evidence="2">
    <location>
        <begin position="98"/>
        <end position="119"/>
    </location>
</feature>
<feature type="transmembrane region" description="Helical" evidence="2">
    <location>
        <begin position="246"/>
        <end position="270"/>
    </location>
</feature>